<dbReference type="InterPro" id="IPR017937">
    <property type="entry name" value="Thioredoxin_CS"/>
</dbReference>
<dbReference type="InterPro" id="IPR049299">
    <property type="entry name" value="Thio2_N"/>
</dbReference>
<dbReference type="Gene3D" id="3.40.30.10">
    <property type="entry name" value="Glutaredoxin"/>
    <property type="match status" value="1"/>
</dbReference>
<keyword evidence="4" id="KW-0249">Electron transport</keyword>
<dbReference type="EMBL" id="OX458333">
    <property type="protein sequence ID" value="CAI8790972.1"/>
    <property type="molecule type" value="Genomic_DNA"/>
</dbReference>
<evidence type="ECO:0000256" key="6">
    <source>
        <dbReference type="ARBA" id="ARBA00023284"/>
    </source>
</evidence>
<keyword evidence="3" id="KW-0479">Metal-binding</keyword>
<dbReference type="PROSITE" id="PS00194">
    <property type="entry name" value="THIOREDOXIN_1"/>
    <property type="match status" value="1"/>
</dbReference>
<keyword evidence="10" id="KW-1185">Reference proteome</keyword>
<dbReference type="PROSITE" id="PS51352">
    <property type="entry name" value="THIOREDOXIN_2"/>
    <property type="match status" value="1"/>
</dbReference>
<dbReference type="Gene3D" id="2.30.30.380">
    <property type="entry name" value="Zn-finger domain of Sec23/24"/>
    <property type="match status" value="1"/>
</dbReference>
<dbReference type="InterPro" id="IPR005746">
    <property type="entry name" value="Thioredoxin"/>
</dbReference>
<keyword evidence="5" id="KW-1015">Disulfide bond</keyword>
<organism evidence="9 10">
    <name type="scientific">Methylocaldum szegediense</name>
    <dbReference type="NCBI Taxonomy" id="73780"/>
    <lineage>
        <taxon>Bacteria</taxon>
        <taxon>Pseudomonadati</taxon>
        <taxon>Pseudomonadota</taxon>
        <taxon>Gammaproteobacteria</taxon>
        <taxon>Methylococcales</taxon>
        <taxon>Methylococcaceae</taxon>
        <taxon>Methylocaldum</taxon>
    </lineage>
</organism>
<dbReference type="Proteomes" id="UP001162030">
    <property type="component" value="Chromosome"/>
</dbReference>
<dbReference type="PANTHER" id="PTHR45663">
    <property type="entry name" value="GEO12009P1"/>
    <property type="match status" value="1"/>
</dbReference>
<dbReference type="CDD" id="cd02947">
    <property type="entry name" value="TRX_family"/>
    <property type="match status" value="1"/>
</dbReference>
<dbReference type="InterPro" id="IPR013766">
    <property type="entry name" value="Thioredoxin_domain"/>
</dbReference>
<feature type="domain" description="Thioredoxin" evidence="8">
    <location>
        <begin position="20"/>
        <end position="146"/>
    </location>
</feature>
<evidence type="ECO:0000256" key="1">
    <source>
        <dbReference type="ARBA" id="ARBA00008987"/>
    </source>
</evidence>
<dbReference type="PRINTS" id="PR00421">
    <property type="entry name" value="THIOREDOXIN"/>
</dbReference>
<dbReference type="InterPro" id="IPR036249">
    <property type="entry name" value="Thioredoxin-like_sf"/>
</dbReference>
<dbReference type="PANTHER" id="PTHR45663:SF11">
    <property type="entry name" value="GEO12009P1"/>
    <property type="match status" value="1"/>
</dbReference>
<evidence type="ECO:0000256" key="2">
    <source>
        <dbReference type="ARBA" id="ARBA00022448"/>
    </source>
</evidence>
<keyword evidence="2" id="KW-0813">Transport</keyword>
<keyword evidence="6" id="KW-0676">Redox-active center</keyword>
<evidence type="ECO:0000256" key="3">
    <source>
        <dbReference type="ARBA" id="ARBA00022723"/>
    </source>
</evidence>
<dbReference type="Pfam" id="PF21352">
    <property type="entry name" value="Zn_ribbon_Thio2"/>
    <property type="match status" value="1"/>
</dbReference>
<evidence type="ECO:0000259" key="8">
    <source>
        <dbReference type="PROSITE" id="PS51352"/>
    </source>
</evidence>
<dbReference type="NCBIfam" id="NF008229">
    <property type="entry name" value="PRK10996.1"/>
    <property type="match status" value="1"/>
</dbReference>
<reference evidence="9 10" key="1">
    <citation type="submission" date="2023-03" db="EMBL/GenBank/DDBJ databases">
        <authorList>
            <person name="Pearce D."/>
        </authorList>
    </citation>
    <scope>NUCLEOTIDE SEQUENCE [LARGE SCALE GENOMIC DNA]</scope>
    <source>
        <strain evidence="9">Msz</strain>
    </source>
</reference>
<evidence type="ECO:0000313" key="9">
    <source>
        <dbReference type="EMBL" id="CAI8790972.1"/>
    </source>
</evidence>
<evidence type="ECO:0000256" key="4">
    <source>
        <dbReference type="ARBA" id="ARBA00022982"/>
    </source>
</evidence>
<accession>A0ABM9HZI7</accession>
<gene>
    <name evidence="9" type="ORF">MSZNOR_1401</name>
</gene>
<proteinExistence type="inferred from homology"/>
<dbReference type="RefSeq" id="WP_026609055.1">
    <property type="nucleotide sequence ID" value="NZ_OX458333.1"/>
</dbReference>
<dbReference type="SUPFAM" id="SSF52833">
    <property type="entry name" value="Thioredoxin-like"/>
    <property type="match status" value="1"/>
</dbReference>
<comment type="similarity">
    <text evidence="1">Belongs to the thioredoxin family.</text>
</comment>
<evidence type="ECO:0000256" key="5">
    <source>
        <dbReference type="ARBA" id="ARBA00023157"/>
    </source>
</evidence>
<protein>
    <recommendedName>
        <fullName evidence="7">Thioredoxin</fullName>
    </recommendedName>
</protein>
<name>A0ABM9HZI7_9GAMM</name>
<evidence type="ECO:0000313" key="10">
    <source>
        <dbReference type="Proteomes" id="UP001162030"/>
    </source>
</evidence>
<sequence>MSETTHVVCPHCRTVNRLPTARLADAPNCGRCRKRLFEGHPVALTTTDFDLFAARSDIPLLVDFWAPWCGPCRMMAPAFEEAAGQLEPRFRLAKANTEEEPVLASRFGIRSIPTLILLDHGREVARQTGAMGTRDIVHWTLSQVGR</sequence>
<dbReference type="NCBIfam" id="TIGR01068">
    <property type="entry name" value="thioredoxin"/>
    <property type="match status" value="1"/>
</dbReference>
<dbReference type="Pfam" id="PF00085">
    <property type="entry name" value="Thioredoxin"/>
    <property type="match status" value="1"/>
</dbReference>
<evidence type="ECO:0000256" key="7">
    <source>
        <dbReference type="NCBIfam" id="TIGR01068"/>
    </source>
</evidence>